<organism evidence="6 7">
    <name type="scientific">Brumimicrobium oceani</name>
    <dbReference type="NCBI Taxonomy" id="2100725"/>
    <lineage>
        <taxon>Bacteria</taxon>
        <taxon>Pseudomonadati</taxon>
        <taxon>Bacteroidota</taxon>
        <taxon>Flavobacteriia</taxon>
        <taxon>Flavobacteriales</taxon>
        <taxon>Crocinitomicaceae</taxon>
        <taxon>Brumimicrobium</taxon>
    </lineage>
</organism>
<feature type="transmembrane region" description="Helical" evidence="5">
    <location>
        <begin position="45"/>
        <end position="65"/>
    </location>
</feature>
<sequence>MKDNIIKISQWVLLLLIISFLAGSISALFLESLTLATALRSNNPLFVYLLPLGGLLIGLLYYHGAKGVEGGNNYLIREMHHPQKPIHWKIIPLVFIGTIATHLFGGSAGREGTAVQMGGALGDGVSHFFGWTKKHRKRLLRMGVAAGFSGVFGTPLAGAVFAFELARDKKLKLKDSIWVLLSSFGGHFSCLLWGTHHTQYSIKSFPDISVNTLLSTILAGLVFGSAAFFFSKFKHLFTQLFSKVPIPYLRPMIGGFILLVLYIFFDINAYLGMGISEIKSAFTQPMEKYSFFIKLMLTTLTLGAGFKGGEATPLFFIGAMLGNLLFLIIPLPMDLLVGIGFIAVFGAATNTPIASTLIGAELFGFSGIIYFGLATAIAYLISGNNSVYKDQQIMLKKTSLIKRKSSMP</sequence>
<evidence type="ECO:0000313" key="6">
    <source>
        <dbReference type="EMBL" id="PWH87055.1"/>
    </source>
</evidence>
<gene>
    <name evidence="6" type="ORF">DIT68_01995</name>
</gene>
<dbReference type="EMBL" id="QFRJ01000001">
    <property type="protein sequence ID" value="PWH87055.1"/>
    <property type="molecule type" value="Genomic_DNA"/>
</dbReference>
<feature type="transmembrane region" description="Helical" evidence="5">
    <location>
        <begin position="251"/>
        <end position="271"/>
    </location>
</feature>
<evidence type="ECO:0000256" key="2">
    <source>
        <dbReference type="ARBA" id="ARBA00022692"/>
    </source>
</evidence>
<dbReference type="Proteomes" id="UP000245370">
    <property type="component" value="Unassembled WGS sequence"/>
</dbReference>
<feature type="transmembrane region" description="Helical" evidence="5">
    <location>
        <begin position="291"/>
        <end position="309"/>
    </location>
</feature>
<dbReference type="OrthoDB" id="9767361at2"/>
<feature type="transmembrane region" description="Helical" evidence="5">
    <location>
        <begin position="177"/>
        <end position="196"/>
    </location>
</feature>
<dbReference type="GO" id="GO:0015108">
    <property type="term" value="F:chloride transmembrane transporter activity"/>
    <property type="evidence" value="ECO:0007669"/>
    <property type="project" value="InterPro"/>
</dbReference>
<dbReference type="Gene3D" id="1.10.3080.10">
    <property type="entry name" value="Clc chloride channel"/>
    <property type="match status" value="1"/>
</dbReference>
<keyword evidence="3 5" id="KW-1133">Transmembrane helix</keyword>
<comment type="caution">
    <text evidence="6">The sequence shown here is derived from an EMBL/GenBank/DDBJ whole genome shotgun (WGS) entry which is preliminary data.</text>
</comment>
<dbReference type="PANTHER" id="PTHR43427">
    <property type="entry name" value="CHLORIDE CHANNEL PROTEIN CLC-E"/>
    <property type="match status" value="1"/>
</dbReference>
<proteinExistence type="predicted"/>
<evidence type="ECO:0000313" key="7">
    <source>
        <dbReference type="Proteomes" id="UP000245370"/>
    </source>
</evidence>
<evidence type="ECO:0000256" key="3">
    <source>
        <dbReference type="ARBA" id="ARBA00022989"/>
    </source>
</evidence>
<dbReference type="Pfam" id="PF00654">
    <property type="entry name" value="Voltage_CLC"/>
    <property type="match status" value="1"/>
</dbReference>
<evidence type="ECO:0000256" key="4">
    <source>
        <dbReference type="ARBA" id="ARBA00023136"/>
    </source>
</evidence>
<dbReference type="AlphaFoldDB" id="A0A2U2XGZ1"/>
<name>A0A2U2XGZ1_9FLAO</name>
<comment type="subcellular location">
    <subcellularLocation>
        <location evidence="1">Membrane</location>
        <topology evidence="1">Multi-pass membrane protein</topology>
    </subcellularLocation>
</comment>
<keyword evidence="2 5" id="KW-0812">Transmembrane</keyword>
<feature type="transmembrane region" description="Helical" evidence="5">
    <location>
        <begin position="357"/>
        <end position="381"/>
    </location>
</feature>
<dbReference type="GO" id="GO:0016020">
    <property type="term" value="C:membrane"/>
    <property type="evidence" value="ECO:0007669"/>
    <property type="project" value="UniProtKB-SubCell"/>
</dbReference>
<feature type="transmembrane region" description="Helical" evidence="5">
    <location>
        <begin position="139"/>
        <end position="165"/>
    </location>
</feature>
<dbReference type="PRINTS" id="PR00762">
    <property type="entry name" value="CLCHANNEL"/>
</dbReference>
<feature type="transmembrane region" description="Helical" evidence="5">
    <location>
        <begin position="86"/>
        <end position="105"/>
    </location>
</feature>
<reference evidence="6 7" key="2">
    <citation type="submission" date="2018-05" db="EMBL/GenBank/DDBJ databases">
        <authorList>
            <person name="Lanie J.A."/>
            <person name="Ng W.-L."/>
            <person name="Kazmierczak K.M."/>
            <person name="Andrzejewski T.M."/>
            <person name="Davidsen T.M."/>
            <person name="Wayne K.J."/>
            <person name="Tettelin H."/>
            <person name="Glass J.I."/>
            <person name="Rusch D."/>
            <person name="Podicherti R."/>
            <person name="Tsui H.-C.T."/>
            <person name="Winkler M.E."/>
        </authorList>
    </citation>
    <scope>NUCLEOTIDE SEQUENCE [LARGE SCALE GENOMIC DNA]</scope>
    <source>
        <strain evidence="6 7">C305</strain>
    </source>
</reference>
<feature type="transmembrane region" description="Helical" evidence="5">
    <location>
        <begin position="208"/>
        <end position="230"/>
    </location>
</feature>
<dbReference type="InterPro" id="IPR050368">
    <property type="entry name" value="ClC-type_chloride_channel"/>
</dbReference>
<feature type="transmembrane region" description="Helical" evidence="5">
    <location>
        <begin position="12"/>
        <end position="39"/>
    </location>
</feature>
<reference evidence="6 7" key="1">
    <citation type="submission" date="2018-05" db="EMBL/GenBank/DDBJ databases">
        <title>Brumimicrobium oceani sp. nov., isolated from coastal sediment.</title>
        <authorList>
            <person name="Kou Y."/>
        </authorList>
    </citation>
    <scope>NUCLEOTIDE SEQUENCE [LARGE SCALE GENOMIC DNA]</scope>
    <source>
        <strain evidence="6 7">C305</strain>
    </source>
</reference>
<dbReference type="InterPro" id="IPR001807">
    <property type="entry name" value="ClC"/>
</dbReference>
<dbReference type="RefSeq" id="WP_109358133.1">
    <property type="nucleotide sequence ID" value="NZ_QFRJ01000001.1"/>
</dbReference>
<protein>
    <submittedName>
        <fullName evidence="6">Chloride channel protein</fullName>
    </submittedName>
</protein>
<accession>A0A2U2XGZ1</accession>
<evidence type="ECO:0000256" key="1">
    <source>
        <dbReference type="ARBA" id="ARBA00004141"/>
    </source>
</evidence>
<keyword evidence="4 5" id="KW-0472">Membrane</keyword>
<dbReference type="SUPFAM" id="SSF81340">
    <property type="entry name" value="Clc chloride channel"/>
    <property type="match status" value="1"/>
</dbReference>
<keyword evidence="7" id="KW-1185">Reference proteome</keyword>
<evidence type="ECO:0000256" key="5">
    <source>
        <dbReference type="SAM" id="Phobius"/>
    </source>
</evidence>
<dbReference type="InterPro" id="IPR014743">
    <property type="entry name" value="Cl-channel_core"/>
</dbReference>
<dbReference type="PANTHER" id="PTHR43427:SF12">
    <property type="entry name" value="CHLORIDE TRANSPORTER"/>
    <property type="match status" value="1"/>
</dbReference>